<dbReference type="EMBL" id="OZ020105">
    <property type="protein sequence ID" value="CAK9256700.1"/>
    <property type="molecule type" value="Genomic_DNA"/>
</dbReference>
<evidence type="ECO:0000256" key="2">
    <source>
        <dbReference type="ARBA" id="ARBA00022729"/>
    </source>
</evidence>
<dbReference type="Proteomes" id="UP001497444">
    <property type="component" value="Chromosome 10"/>
</dbReference>
<proteinExistence type="inferred from homology"/>
<feature type="chain" id="PRO_5045273381" description="GDSL esterase/lipase" evidence="4">
    <location>
        <begin position="29"/>
        <end position="399"/>
    </location>
</feature>
<evidence type="ECO:0000313" key="5">
    <source>
        <dbReference type="EMBL" id="CAK9256700.1"/>
    </source>
</evidence>
<gene>
    <name evidence="5" type="ORF">CSSPJE1EN1_LOCUS2178</name>
</gene>
<comment type="similarity">
    <text evidence="1">Belongs to the 'GDSL' lipolytic enzyme family.</text>
</comment>
<keyword evidence="2 4" id="KW-0732">Signal</keyword>
<sequence>MRCSFQYFTYYIFLLLILFIKICHEVNAVAAAAVTDRECPEAIFSFGASTSDTGNVEAAFPFRVAPQTNLPYGETFFGRPANRYSDGRLIVDFFAQAFEFPFLSPYLQSVGSDFTRGVNFASSGATASDSSVASPFYFEVQTEQFRYFKEKTLAVWNAGEEGGSRGSLQTLLTKPEYFEKGLYIVGLGINDFIVPLIGRIESIEQVQANAPHATANAILSGVKSLYQQGARNIMVLNVPPAGCYPVSVQMLGPWNASALDSDGCLTALNSAIQASNALLKAGLDDLRARTADASIILADLYSIVKTLITNGSQFGFKETNKACCGTGIVGTCGKDIVVNGQLMAGSSCTNPSEYVHWDAVHLTDAANRIIVQYFLTGQYVQPYYALSSMCNLSFKHFTT</sequence>
<dbReference type="InterPro" id="IPR035669">
    <property type="entry name" value="SGNH_plant_lipase-like"/>
</dbReference>
<evidence type="ECO:0000256" key="1">
    <source>
        <dbReference type="ARBA" id="ARBA00008668"/>
    </source>
</evidence>
<protein>
    <recommendedName>
        <fullName evidence="7">GDSL esterase/lipase</fullName>
    </recommendedName>
</protein>
<evidence type="ECO:0000256" key="3">
    <source>
        <dbReference type="ARBA" id="ARBA00022801"/>
    </source>
</evidence>
<keyword evidence="3" id="KW-0378">Hydrolase</keyword>
<dbReference type="Pfam" id="PF00657">
    <property type="entry name" value="Lipase_GDSL"/>
    <property type="match status" value="1"/>
</dbReference>
<evidence type="ECO:0000313" key="6">
    <source>
        <dbReference type="Proteomes" id="UP001497444"/>
    </source>
</evidence>
<dbReference type="SUPFAM" id="SSF52266">
    <property type="entry name" value="SGNH hydrolase"/>
    <property type="match status" value="1"/>
</dbReference>
<name>A0ABP0VQE8_9BRYO</name>
<keyword evidence="6" id="KW-1185">Reference proteome</keyword>
<dbReference type="InterPro" id="IPR036514">
    <property type="entry name" value="SGNH_hydro_sf"/>
</dbReference>
<dbReference type="CDD" id="cd01837">
    <property type="entry name" value="SGNH_plant_lipase_like"/>
    <property type="match status" value="1"/>
</dbReference>
<organism evidence="5 6">
    <name type="scientific">Sphagnum jensenii</name>
    <dbReference type="NCBI Taxonomy" id="128206"/>
    <lineage>
        <taxon>Eukaryota</taxon>
        <taxon>Viridiplantae</taxon>
        <taxon>Streptophyta</taxon>
        <taxon>Embryophyta</taxon>
        <taxon>Bryophyta</taxon>
        <taxon>Sphagnophytina</taxon>
        <taxon>Sphagnopsida</taxon>
        <taxon>Sphagnales</taxon>
        <taxon>Sphagnaceae</taxon>
        <taxon>Sphagnum</taxon>
    </lineage>
</organism>
<evidence type="ECO:0008006" key="7">
    <source>
        <dbReference type="Google" id="ProtNLM"/>
    </source>
</evidence>
<dbReference type="PANTHER" id="PTHR22835">
    <property type="entry name" value="ZINC FINGER FYVE DOMAIN CONTAINING PROTEIN"/>
    <property type="match status" value="1"/>
</dbReference>
<evidence type="ECO:0000256" key="4">
    <source>
        <dbReference type="SAM" id="SignalP"/>
    </source>
</evidence>
<dbReference type="Gene3D" id="3.40.50.1110">
    <property type="entry name" value="SGNH hydrolase"/>
    <property type="match status" value="1"/>
</dbReference>
<reference evidence="5" key="1">
    <citation type="submission" date="2024-02" db="EMBL/GenBank/DDBJ databases">
        <authorList>
            <consortium name="ELIXIR-Norway"/>
            <consortium name="Elixir Norway"/>
        </authorList>
    </citation>
    <scope>NUCLEOTIDE SEQUENCE</scope>
</reference>
<dbReference type="InterPro" id="IPR001087">
    <property type="entry name" value="GDSL"/>
</dbReference>
<accession>A0ABP0VQE8</accession>
<feature type="signal peptide" evidence="4">
    <location>
        <begin position="1"/>
        <end position="28"/>
    </location>
</feature>
<dbReference type="PANTHER" id="PTHR22835:SF659">
    <property type="entry name" value="GDSL LIPASE_ACYLHYDROLASE, PUTATIVE (AFU_ORTHOLOGUE AFUA_2G00510)-RELATED"/>
    <property type="match status" value="1"/>
</dbReference>